<feature type="compositionally biased region" description="Low complexity" evidence="1">
    <location>
        <begin position="156"/>
        <end position="171"/>
    </location>
</feature>
<dbReference type="AlphaFoldDB" id="A0A8C6TJA8"/>
<evidence type="ECO:0008006" key="4">
    <source>
        <dbReference type="Google" id="ProtNLM"/>
    </source>
</evidence>
<protein>
    <recommendedName>
        <fullName evidence="4">WNK2</fullName>
    </recommendedName>
</protein>
<dbReference type="Ensembl" id="ENSNMLT00000023798.1">
    <property type="protein sequence ID" value="ENSNMLP00000021217.1"/>
    <property type="gene ID" value="ENSNMLG00000013796.1"/>
</dbReference>
<accession>A0A8C6TJA8</accession>
<keyword evidence="3" id="KW-1185">Reference proteome</keyword>
<feature type="compositionally biased region" description="Polar residues" evidence="1">
    <location>
        <begin position="53"/>
        <end position="76"/>
    </location>
</feature>
<feature type="region of interest" description="Disordered" evidence="1">
    <location>
        <begin position="1"/>
        <end position="236"/>
    </location>
</feature>
<evidence type="ECO:0000256" key="1">
    <source>
        <dbReference type="SAM" id="MobiDB-lite"/>
    </source>
</evidence>
<name>A0A8C6TJA8_9GOBI</name>
<feature type="compositionally biased region" description="Polar residues" evidence="1">
    <location>
        <begin position="1"/>
        <end position="36"/>
    </location>
</feature>
<proteinExistence type="predicted"/>
<dbReference type="Proteomes" id="UP000694523">
    <property type="component" value="Unplaced"/>
</dbReference>
<organism evidence="2 3">
    <name type="scientific">Neogobius melanostomus</name>
    <name type="common">round goby</name>
    <dbReference type="NCBI Taxonomy" id="47308"/>
    <lineage>
        <taxon>Eukaryota</taxon>
        <taxon>Metazoa</taxon>
        <taxon>Chordata</taxon>
        <taxon>Craniata</taxon>
        <taxon>Vertebrata</taxon>
        <taxon>Euteleostomi</taxon>
        <taxon>Actinopterygii</taxon>
        <taxon>Neopterygii</taxon>
        <taxon>Teleostei</taxon>
        <taxon>Neoteleostei</taxon>
        <taxon>Acanthomorphata</taxon>
        <taxon>Gobiaria</taxon>
        <taxon>Gobiiformes</taxon>
        <taxon>Gobioidei</taxon>
        <taxon>Gobiidae</taxon>
        <taxon>Benthophilinae</taxon>
        <taxon>Neogobiini</taxon>
        <taxon>Neogobius</taxon>
    </lineage>
</organism>
<feature type="compositionally biased region" description="Basic and acidic residues" evidence="1">
    <location>
        <begin position="172"/>
        <end position="182"/>
    </location>
</feature>
<feature type="compositionally biased region" description="Polar residues" evidence="1">
    <location>
        <begin position="90"/>
        <end position="122"/>
    </location>
</feature>
<feature type="compositionally biased region" description="Polar residues" evidence="1">
    <location>
        <begin position="219"/>
        <end position="230"/>
    </location>
</feature>
<sequence>MQPGSVTSQPESPAHQVPQTSSGQQVTGGHQGSRTVVPTPPDAICNMERRKTSPSICSSLAPSCGTALSRSHTKSLAKSDKSCGLGAPNENGSEASNPSSNRYSAPPNLYQTTSISSFNGTPQHIPRAKTMEASTHHHQRHHSTHLYSDSADEDSSSMAPPLSHSAPPSHALSEHSGSDLMKRAVAFLRRSGRSKSEHSTDSPNRPSVAMNGHAPTPSPGHTQSSYISSDNDSEFEDADIKRELQKLREKHMKEISELQAFQRNEIEHLYTELGKTLPPSVGLLHAAPPSGRRRRTSKHKLKAGKLMNPMVQQLRNHVNASTDRKGVWEQMA</sequence>
<reference evidence="2" key="2">
    <citation type="submission" date="2025-09" db="UniProtKB">
        <authorList>
            <consortium name="Ensembl"/>
        </authorList>
    </citation>
    <scope>IDENTIFICATION</scope>
</reference>
<evidence type="ECO:0000313" key="3">
    <source>
        <dbReference type="Proteomes" id="UP000694523"/>
    </source>
</evidence>
<evidence type="ECO:0000313" key="2">
    <source>
        <dbReference type="Ensembl" id="ENSNMLP00000021217.1"/>
    </source>
</evidence>
<reference evidence="2" key="1">
    <citation type="submission" date="2025-08" db="UniProtKB">
        <authorList>
            <consortium name="Ensembl"/>
        </authorList>
    </citation>
    <scope>IDENTIFICATION</scope>
</reference>